<dbReference type="GO" id="GO:0032040">
    <property type="term" value="C:small-subunit processome"/>
    <property type="evidence" value="ECO:0007669"/>
    <property type="project" value="TreeGrafter"/>
</dbReference>
<evidence type="ECO:0000256" key="2">
    <source>
        <dbReference type="ARBA" id="ARBA00010979"/>
    </source>
</evidence>
<evidence type="ECO:0000256" key="1">
    <source>
        <dbReference type="ARBA" id="ARBA00004123"/>
    </source>
</evidence>
<protein>
    <recommendedName>
        <fullName evidence="7">Sas10 C-terminal domain-containing protein</fullName>
    </recommendedName>
</protein>
<reference evidence="8 9" key="1">
    <citation type="journal article" date="2016" name="Nat. Commun.">
        <title>Ectomycorrhizal ecology is imprinted in the genome of the dominant symbiotic fungus Cenococcum geophilum.</title>
        <authorList>
            <consortium name="DOE Joint Genome Institute"/>
            <person name="Peter M."/>
            <person name="Kohler A."/>
            <person name="Ohm R.A."/>
            <person name="Kuo A."/>
            <person name="Krutzmann J."/>
            <person name="Morin E."/>
            <person name="Arend M."/>
            <person name="Barry K.W."/>
            <person name="Binder M."/>
            <person name="Choi C."/>
            <person name="Clum A."/>
            <person name="Copeland A."/>
            <person name="Grisel N."/>
            <person name="Haridas S."/>
            <person name="Kipfer T."/>
            <person name="LaButti K."/>
            <person name="Lindquist E."/>
            <person name="Lipzen A."/>
            <person name="Maire R."/>
            <person name="Meier B."/>
            <person name="Mihaltcheva S."/>
            <person name="Molinier V."/>
            <person name="Murat C."/>
            <person name="Poggeler S."/>
            <person name="Quandt C.A."/>
            <person name="Sperisen C."/>
            <person name="Tritt A."/>
            <person name="Tisserant E."/>
            <person name="Crous P.W."/>
            <person name="Henrissat B."/>
            <person name="Nehls U."/>
            <person name="Egli S."/>
            <person name="Spatafora J.W."/>
            <person name="Grigoriev I.V."/>
            <person name="Martin F.M."/>
        </authorList>
    </citation>
    <scope>NUCLEOTIDE SEQUENCE [LARGE SCALE GENOMIC DNA]</scope>
    <source>
        <strain evidence="8 9">CBS 207.34</strain>
    </source>
</reference>
<keyword evidence="5" id="KW-0175">Coiled coil</keyword>
<dbReference type="Proteomes" id="UP000250140">
    <property type="component" value="Unassembled WGS sequence"/>
</dbReference>
<comment type="similarity">
    <text evidence="2">Belongs to the SAS10 family.</text>
</comment>
<feature type="compositionally biased region" description="Basic and acidic residues" evidence="6">
    <location>
        <begin position="530"/>
        <end position="542"/>
    </location>
</feature>
<comment type="subcellular location">
    <subcellularLocation>
        <location evidence="1">Nucleus</location>
    </subcellularLocation>
</comment>
<proteinExistence type="inferred from homology"/>
<feature type="domain" description="Sas10 C-terminal" evidence="7">
    <location>
        <begin position="589"/>
        <end position="663"/>
    </location>
</feature>
<dbReference type="AlphaFoldDB" id="A0A8E2F3P5"/>
<evidence type="ECO:0000256" key="3">
    <source>
        <dbReference type="ARBA" id="ARBA00022553"/>
    </source>
</evidence>
<dbReference type="PANTHER" id="PTHR13237">
    <property type="entry name" value="SOMETHING ABOUT SILENCING PROTEIN 10-RELATED"/>
    <property type="match status" value="1"/>
</dbReference>
<dbReference type="InterPro" id="IPR018972">
    <property type="entry name" value="Sas10_C_dom"/>
</dbReference>
<dbReference type="GO" id="GO:0000462">
    <property type="term" value="P:maturation of SSU-rRNA from tricistronic rRNA transcript (SSU-rRNA, 5.8S rRNA, LSU-rRNA)"/>
    <property type="evidence" value="ECO:0007669"/>
    <property type="project" value="TreeGrafter"/>
</dbReference>
<feature type="region of interest" description="Disordered" evidence="6">
    <location>
        <begin position="477"/>
        <end position="549"/>
    </location>
</feature>
<gene>
    <name evidence="8" type="ORF">AOQ84DRAFT_397092</name>
</gene>
<sequence length="663" mass="73846">MAKRKAGGQPYGQPKSKHQDKQGSKLNISTYEDVADSEDEFHINRDKILLDEGPEAKRRRKWREQDEFLQPSDEEVLAYSSQSEDEEELDAENDDDIDGDMSDDLETTDKAQADDDEEIGGWGPSKKDYYNADAIETEQDALDEEAEARRIQQKHLQGMTEADFGFDENEWLGQEEEKDVNDADEVGDVVTEVLPQLQITDQIGADERLKLLKTRYPEFDHLAKEFLDLQPLHDELSLAATAAENTLRLRTGRNGHSKDSPMHISPPIAVVKYQALAAYLAAMAMYFALLTSTSSEHGSVAVAKPPAELRDHPVMEDLVKCRQLWSKVKDVRIADHIADLANGGELAAIEEESDAAGEVIPTAKTGEESNGAKMLRKTKKTKAQWAAEAAQAEAEAQRAEKMRKTEEELAGLASLTDKAARRKLAKAQRINAVADTTNADDSDFGDETELTAHELAEKARKKKSLRFYTSQIAQKAIKRGAAGRDAGGDADIPHRERLRDRQARLQAEAEKRGNKKQGLGDELGGESDEEDRRQAREIRGDEGSDEDYYDLVAARTNKRKSEKQELAAAYAQAAREGGQVVESEKIGADGKRAITYAIQKNKGLTPRRKKEVRNPRVKKRLKYEEKKKKLKSVRQVYSGGEGRGGYKGELTGIKKGLVKSVKL</sequence>
<evidence type="ECO:0000256" key="6">
    <source>
        <dbReference type="SAM" id="MobiDB-lite"/>
    </source>
</evidence>
<evidence type="ECO:0000256" key="5">
    <source>
        <dbReference type="SAM" id="Coils"/>
    </source>
</evidence>
<dbReference type="InterPro" id="IPR007146">
    <property type="entry name" value="Sas10/Utp3/C1D"/>
</dbReference>
<keyword evidence="9" id="KW-1185">Reference proteome</keyword>
<keyword evidence="4" id="KW-0539">Nucleus</keyword>
<name>A0A8E2F3P5_9PEZI</name>
<accession>A0A8E2F3P5</accession>
<dbReference type="PANTHER" id="PTHR13237:SF8">
    <property type="entry name" value="SOMETHING ABOUT SILENCING PROTEIN 10"/>
    <property type="match status" value="1"/>
</dbReference>
<feature type="coiled-coil region" evidence="5">
    <location>
        <begin position="375"/>
        <end position="409"/>
    </location>
</feature>
<evidence type="ECO:0000313" key="9">
    <source>
        <dbReference type="Proteomes" id="UP000250140"/>
    </source>
</evidence>
<dbReference type="EMBL" id="KV749323">
    <property type="protein sequence ID" value="OCL09982.1"/>
    <property type="molecule type" value="Genomic_DNA"/>
</dbReference>
<evidence type="ECO:0000313" key="8">
    <source>
        <dbReference type="EMBL" id="OCL09982.1"/>
    </source>
</evidence>
<dbReference type="OrthoDB" id="1924577at2759"/>
<organism evidence="8 9">
    <name type="scientific">Glonium stellatum</name>
    <dbReference type="NCBI Taxonomy" id="574774"/>
    <lineage>
        <taxon>Eukaryota</taxon>
        <taxon>Fungi</taxon>
        <taxon>Dikarya</taxon>
        <taxon>Ascomycota</taxon>
        <taxon>Pezizomycotina</taxon>
        <taxon>Dothideomycetes</taxon>
        <taxon>Pleosporomycetidae</taxon>
        <taxon>Gloniales</taxon>
        <taxon>Gloniaceae</taxon>
        <taxon>Glonium</taxon>
    </lineage>
</organism>
<dbReference type="Pfam" id="PF09368">
    <property type="entry name" value="Sas10"/>
    <property type="match status" value="1"/>
</dbReference>
<evidence type="ECO:0000259" key="7">
    <source>
        <dbReference type="Pfam" id="PF09368"/>
    </source>
</evidence>
<feature type="compositionally biased region" description="Acidic residues" evidence="6">
    <location>
        <begin position="83"/>
        <end position="106"/>
    </location>
</feature>
<dbReference type="Pfam" id="PF04000">
    <property type="entry name" value="Sas10_Utp3"/>
    <property type="match status" value="1"/>
</dbReference>
<feature type="compositionally biased region" description="Basic and acidic residues" evidence="6">
    <location>
        <begin position="40"/>
        <end position="56"/>
    </location>
</feature>
<evidence type="ECO:0000256" key="4">
    <source>
        <dbReference type="ARBA" id="ARBA00023242"/>
    </source>
</evidence>
<feature type="region of interest" description="Disordered" evidence="6">
    <location>
        <begin position="1"/>
        <end position="128"/>
    </location>
</feature>
<keyword evidence="3" id="KW-0597">Phosphoprotein</keyword>
<feature type="compositionally biased region" description="Basic and acidic residues" evidence="6">
    <location>
        <begin position="491"/>
        <end position="512"/>
    </location>
</feature>